<feature type="non-terminal residue" evidence="3">
    <location>
        <position position="1"/>
    </location>
</feature>
<proteinExistence type="predicted"/>
<name>A0AAD3DPN3_9CHLO</name>
<dbReference type="AlphaFoldDB" id="A0AAD3DPN3"/>
<dbReference type="InterPro" id="IPR036047">
    <property type="entry name" value="F-box-like_dom_sf"/>
</dbReference>
<dbReference type="SUPFAM" id="SSF52047">
    <property type="entry name" value="RNI-like"/>
    <property type="match status" value="1"/>
</dbReference>
<keyword evidence="4" id="KW-1185">Reference proteome</keyword>
<dbReference type="SUPFAM" id="SSF81383">
    <property type="entry name" value="F-box domain"/>
    <property type="match status" value="1"/>
</dbReference>
<feature type="region of interest" description="Disordered" evidence="1">
    <location>
        <begin position="230"/>
        <end position="273"/>
    </location>
</feature>
<dbReference type="PROSITE" id="PS50181">
    <property type="entry name" value="FBOX"/>
    <property type="match status" value="1"/>
</dbReference>
<feature type="region of interest" description="Disordered" evidence="1">
    <location>
        <begin position="196"/>
        <end position="215"/>
    </location>
</feature>
<feature type="compositionally biased region" description="Low complexity" evidence="1">
    <location>
        <begin position="204"/>
        <end position="215"/>
    </location>
</feature>
<organism evidence="3 4">
    <name type="scientific">Astrephomene gubernaculifera</name>
    <dbReference type="NCBI Taxonomy" id="47775"/>
    <lineage>
        <taxon>Eukaryota</taxon>
        <taxon>Viridiplantae</taxon>
        <taxon>Chlorophyta</taxon>
        <taxon>core chlorophytes</taxon>
        <taxon>Chlorophyceae</taxon>
        <taxon>CS clade</taxon>
        <taxon>Chlamydomonadales</taxon>
        <taxon>Astrephomenaceae</taxon>
        <taxon>Astrephomene</taxon>
    </lineage>
</organism>
<reference evidence="3 4" key="1">
    <citation type="journal article" date="2021" name="Sci. Rep.">
        <title>Genome sequencing of the multicellular alga Astrephomene provides insights into convergent evolution of germ-soma differentiation.</title>
        <authorList>
            <person name="Yamashita S."/>
            <person name="Yamamoto K."/>
            <person name="Matsuzaki R."/>
            <person name="Suzuki S."/>
            <person name="Yamaguchi H."/>
            <person name="Hirooka S."/>
            <person name="Minakuchi Y."/>
            <person name="Miyagishima S."/>
            <person name="Kawachi M."/>
            <person name="Toyoda A."/>
            <person name="Nozaki H."/>
        </authorList>
    </citation>
    <scope>NUCLEOTIDE SEQUENCE [LARGE SCALE GENOMIC DNA]</scope>
    <source>
        <strain evidence="3 4">NIES-4017</strain>
    </source>
</reference>
<feature type="compositionally biased region" description="Low complexity" evidence="1">
    <location>
        <begin position="238"/>
        <end position="273"/>
    </location>
</feature>
<evidence type="ECO:0000256" key="1">
    <source>
        <dbReference type="SAM" id="MobiDB-lite"/>
    </source>
</evidence>
<protein>
    <recommendedName>
        <fullName evidence="2">F-box domain-containing protein</fullName>
    </recommendedName>
</protein>
<feature type="region of interest" description="Disordered" evidence="1">
    <location>
        <begin position="381"/>
        <end position="401"/>
    </location>
</feature>
<feature type="domain" description="F-box" evidence="2">
    <location>
        <begin position="113"/>
        <end position="161"/>
    </location>
</feature>
<feature type="region of interest" description="Disordered" evidence="1">
    <location>
        <begin position="70"/>
        <end position="93"/>
    </location>
</feature>
<dbReference type="EMBL" id="BMAR01000006">
    <property type="protein sequence ID" value="GFR43636.1"/>
    <property type="molecule type" value="Genomic_DNA"/>
</dbReference>
<accession>A0AAD3DPN3</accession>
<evidence type="ECO:0000313" key="4">
    <source>
        <dbReference type="Proteomes" id="UP001054857"/>
    </source>
</evidence>
<dbReference type="InterPro" id="IPR001810">
    <property type="entry name" value="F-box_dom"/>
</dbReference>
<sequence length="611" mass="62594">MEQAAGASKGEFEARSAELHNCQPRHSAARRATNQCLQQVTLWARNHRKVGLTASGVVLLLVMGAFRRARGQGRGPSNKSLSERPRRLGPCRGASADRQLEPCAALWQQIQQRDWLFGLPPQIADAILALLDPPDLKALRATCRQTYLQVAARTTRLVMALDASPRTWRLASPRLDSIYPALRELHLVMAGEAEGEVGAGDASGGSDSAAGPGPSSAALAAAASLPCSRARGGGWPTPRSAAASQRGRGARQPAGGPQSQLLTGTASSGSSGAVWRPPCEPACLREFVRWSACGHLRSLTLLDLSRCEQVAIGTDTWAALVGALGEGEVTMRVPWRCLLQHGAAAGAAGPGGAGRGAAGAGPGSGCPAKVAAASAGGALTSPLPPGPSGSDGAAAGAASFSPPLPAAPPPRSCTCGICGPSPPDASSVVSALQVLAALRPQCSVELQGRGLPMRGPAVLQQLCAVSQLAGVSLALCGVRPLAHHAGWFSCLRRLHSLELRYREEPGGEAALQQLLRALQPPVPLRSLCLHRSGPPGSGSGGLLGEADLAALAALPGLQALDAPGLRVHSPSRLALPGLTRLALRSERLELAQPLVALFPGLQQLELGTGAG</sequence>
<feature type="region of interest" description="Disordered" evidence="1">
    <location>
        <begin position="1"/>
        <end position="25"/>
    </location>
</feature>
<evidence type="ECO:0000313" key="3">
    <source>
        <dbReference type="EMBL" id="GFR43636.1"/>
    </source>
</evidence>
<feature type="compositionally biased region" description="Low complexity" evidence="1">
    <location>
        <begin position="388"/>
        <end position="401"/>
    </location>
</feature>
<evidence type="ECO:0000259" key="2">
    <source>
        <dbReference type="PROSITE" id="PS50181"/>
    </source>
</evidence>
<dbReference type="Proteomes" id="UP001054857">
    <property type="component" value="Unassembled WGS sequence"/>
</dbReference>
<comment type="caution">
    <text evidence="3">The sequence shown here is derived from an EMBL/GenBank/DDBJ whole genome shotgun (WGS) entry which is preliminary data.</text>
</comment>
<gene>
    <name evidence="3" type="ORF">Agub_g4736</name>
</gene>